<dbReference type="Proteomes" id="UP000195570">
    <property type="component" value="Unassembled WGS sequence"/>
</dbReference>
<evidence type="ECO:0008006" key="4">
    <source>
        <dbReference type="Google" id="ProtNLM"/>
    </source>
</evidence>
<dbReference type="GO" id="GO:0043614">
    <property type="term" value="C:multi-eIF complex"/>
    <property type="evidence" value="ECO:0007669"/>
    <property type="project" value="TreeGrafter"/>
</dbReference>
<evidence type="ECO:0000256" key="1">
    <source>
        <dbReference type="SAM" id="MobiDB-lite"/>
    </source>
</evidence>
<dbReference type="Gene3D" id="1.25.40.860">
    <property type="match status" value="1"/>
</dbReference>
<evidence type="ECO:0000313" key="3">
    <source>
        <dbReference type="Proteomes" id="UP000195570"/>
    </source>
</evidence>
<evidence type="ECO:0000313" key="2">
    <source>
        <dbReference type="EMBL" id="SCU66008.1"/>
    </source>
</evidence>
<dbReference type="GO" id="GO:0071540">
    <property type="term" value="C:eukaryotic translation initiation factor 3 complex, eIF3e"/>
    <property type="evidence" value="ECO:0007669"/>
    <property type="project" value="TreeGrafter"/>
</dbReference>
<dbReference type="RefSeq" id="XP_067077507.1">
    <property type="nucleotide sequence ID" value="XM_067221406.1"/>
</dbReference>
<dbReference type="AlphaFoldDB" id="A0A1G4I2M5"/>
<dbReference type="GO" id="GO:0003743">
    <property type="term" value="F:translation initiation factor activity"/>
    <property type="evidence" value="ECO:0007669"/>
    <property type="project" value="TreeGrafter"/>
</dbReference>
<dbReference type="PANTHER" id="PTHR14005:SF0">
    <property type="entry name" value="EUKARYOTIC TRANSLATION INITIATION FACTOR 3 SUBUNIT A"/>
    <property type="match status" value="1"/>
</dbReference>
<dbReference type="InterPro" id="IPR027512">
    <property type="entry name" value="EIF3A"/>
</dbReference>
<accession>A0A1G4I2M5</accession>
<keyword evidence="3" id="KW-1185">Reference proteome</keyword>
<dbReference type="PANTHER" id="PTHR14005">
    <property type="entry name" value="EUKARYOTIC TRANSLATION INITIATION FACTOR 3, THETA SUBUNIT"/>
    <property type="match status" value="1"/>
</dbReference>
<feature type="region of interest" description="Disordered" evidence="1">
    <location>
        <begin position="732"/>
        <end position="762"/>
    </location>
</feature>
<proteinExistence type="predicted"/>
<feature type="compositionally biased region" description="Basic and acidic residues" evidence="1">
    <location>
        <begin position="743"/>
        <end position="762"/>
    </location>
</feature>
<name>A0A1G4I2M5_TRYEQ</name>
<comment type="caution">
    <text evidence="2">The sequence shown here is derived from an EMBL/GenBank/DDBJ whole genome shotgun (WGS) entry which is preliminary data.</text>
</comment>
<feature type="compositionally biased region" description="Basic and acidic residues" evidence="1">
    <location>
        <begin position="559"/>
        <end position="594"/>
    </location>
</feature>
<organism evidence="2 3">
    <name type="scientific">Trypanosoma equiperdum</name>
    <dbReference type="NCBI Taxonomy" id="5694"/>
    <lineage>
        <taxon>Eukaryota</taxon>
        <taxon>Discoba</taxon>
        <taxon>Euglenozoa</taxon>
        <taxon>Kinetoplastea</taxon>
        <taxon>Metakinetoplastina</taxon>
        <taxon>Trypanosomatida</taxon>
        <taxon>Trypanosomatidae</taxon>
        <taxon>Trypanosoma</taxon>
    </lineage>
</organism>
<dbReference type="VEuPathDB" id="TriTrypDB:TEOVI_000659000"/>
<dbReference type="EMBL" id="CZPT02000481">
    <property type="protein sequence ID" value="SCU66008.1"/>
    <property type="molecule type" value="Genomic_DNA"/>
</dbReference>
<dbReference type="GO" id="GO:0002188">
    <property type="term" value="P:translation reinitiation"/>
    <property type="evidence" value="ECO:0007669"/>
    <property type="project" value="TreeGrafter"/>
</dbReference>
<sequence length="762" mass="88193">MLQAEVNSDDKARGCLNKALELKKEKKFLDAIDALHSLSDNKVRYGPMYKEAVSLLIELCLSQVHGVKVDLLFPAFRWNNRKVSGNQHLEDGTRHIVNTTLDHLDKRCKWAYDKVDETKAKRSECDLILSSLSGISIDQRVKDLYLVPAEKIVGEVAREMLTFNVIGHSGKLLPIYLETTEKLIELCRTYKFRAAIGHVADSFVRFFLRFLLYPIRPKTNKAYSTRAADALKIDRESFHKDVTAAQKTVSVFCQLLEALIAVSNWQGAWRTLECFTKVLAKTKQHEDFRKSQSDAYLVMATLFWECSCYSFHAHCLLSAAFLADDERKESLLSRAVLATLCVPNIKGRESFARGSDSFFQKNEQIAKLLDLKEAPSRNFLVQRMQQMQLLQAAPKGVVAVVELLRNEVFDGEASSRAIAQVSQVVQKDQSLEKYQQPLRKVVMKRFLEYMATKVTRVEASSLRIWESEQSEGAYVNEIEPYILHESGITVEIDHKTNSITFSNATKIKVLEAFDTLAQHVQLQPAASRRKLDIKPDHLRLVHERTRNLYNQQQSCEEAAEQRRKDAKLREREKRSKERAERIENEKKKKEAADLAKESQGIAKYNEYVNQERRKLLLRRLREKYKGFLIKDIIAQKNSNDFVQEVTKLLADHLKITTQEKAADVTRMNHFERACRELEIPRRRTIEEEEADKHKAERAAARENFLAQHRNEFEKRQQDNQLLRKFLKEAASFQQQMPTKGKVSKRDEQQMLLEMEKERLQGK</sequence>
<reference evidence="2" key="1">
    <citation type="submission" date="2016-09" db="EMBL/GenBank/DDBJ databases">
        <authorList>
            <person name="Hebert L."/>
            <person name="Moumen B."/>
        </authorList>
    </citation>
    <scope>NUCLEOTIDE SEQUENCE [LARGE SCALE GENOMIC DNA]</scope>
    <source>
        <strain evidence="2">OVI</strain>
    </source>
</reference>
<protein>
    <recommendedName>
        <fullName evidence="4">Eukaryotic translation initiation factor 3 subunit A</fullName>
    </recommendedName>
</protein>
<dbReference type="GO" id="GO:0003729">
    <property type="term" value="F:mRNA binding"/>
    <property type="evidence" value="ECO:0007669"/>
    <property type="project" value="TreeGrafter"/>
</dbReference>
<feature type="region of interest" description="Disordered" evidence="1">
    <location>
        <begin position="551"/>
        <end position="594"/>
    </location>
</feature>
<dbReference type="GO" id="GO:0071541">
    <property type="term" value="C:eukaryotic translation initiation factor 3 complex, eIF3m"/>
    <property type="evidence" value="ECO:0007669"/>
    <property type="project" value="TreeGrafter"/>
</dbReference>
<dbReference type="GO" id="GO:0001732">
    <property type="term" value="P:formation of cytoplasmic translation initiation complex"/>
    <property type="evidence" value="ECO:0007669"/>
    <property type="project" value="TreeGrafter"/>
</dbReference>
<dbReference type="GeneID" id="92380524"/>
<gene>
    <name evidence="2" type="ORF">TEOVI_000659000</name>
</gene>